<feature type="transmembrane region" description="Helical" evidence="6">
    <location>
        <begin position="417"/>
        <end position="435"/>
    </location>
</feature>
<keyword evidence="5 6" id="KW-0472">Membrane</keyword>
<comment type="caution">
    <text evidence="7">The sequence shown here is derived from an EMBL/GenBank/DDBJ whole genome shotgun (WGS) entry which is preliminary data.</text>
</comment>
<dbReference type="PANTHER" id="PTHR42770">
    <property type="entry name" value="AMINO ACID TRANSPORTER-RELATED"/>
    <property type="match status" value="1"/>
</dbReference>
<evidence type="ECO:0000313" key="7">
    <source>
        <dbReference type="EMBL" id="MCQ4636323.1"/>
    </source>
</evidence>
<proteinExistence type="predicted"/>
<dbReference type="RefSeq" id="WP_256131506.1">
    <property type="nucleotide sequence ID" value="NZ_JANFXK010000005.1"/>
</dbReference>
<evidence type="ECO:0000256" key="6">
    <source>
        <dbReference type="SAM" id="Phobius"/>
    </source>
</evidence>
<accession>A0ABT1RMA6</accession>
<gene>
    <name evidence="7" type="ORF">NE619_06240</name>
</gene>
<feature type="transmembrane region" description="Helical" evidence="6">
    <location>
        <begin position="390"/>
        <end position="411"/>
    </location>
</feature>
<keyword evidence="2" id="KW-1003">Cell membrane</keyword>
<dbReference type="Pfam" id="PF13520">
    <property type="entry name" value="AA_permease_2"/>
    <property type="match status" value="1"/>
</dbReference>
<keyword evidence="3 6" id="KW-0812">Transmembrane</keyword>
<feature type="transmembrane region" description="Helical" evidence="6">
    <location>
        <begin position="83"/>
        <end position="104"/>
    </location>
</feature>
<name>A0ABT1RMA6_9FIRM</name>
<feature type="transmembrane region" description="Helical" evidence="6">
    <location>
        <begin position="474"/>
        <end position="492"/>
    </location>
</feature>
<keyword evidence="4 6" id="KW-1133">Transmembrane helix</keyword>
<feature type="transmembrane region" description="Helical" evidence="6">
    <location>
        <begin position="361"/>
        <end position="378"/>
    </location>
</feature>
<evidence type="ECO:0000256" key="1">
    <source>
        <dbReference type="ARBA" id="ARBA00004651"/>
    </source>
</evidence>
<feature type="transmembrane region" description="Helical" evidence="6">
    <location>
        <begin position="333"/>
        <end position="355"/>
    </location>
</feature>
<evidence type="ECO:0000256" key="3">
    <source>
        <dbReference type="ARBA" id="ARBA00022692"/>
    </source>
</evidence>
<evidence type="ECO:0000313" key="8">
    <source>
        <dbReference type="Proteomes" id="UP001524502"/>
    </source>
</evidence>
<dbReference type="InterPro" id="IPR002293">
    <property type="entry name" value="AA/rel_permease1"/>
</dbReference>
<feature type="transmembrane region" description="Helical" evidence="6">
    <location>
        <begin position="272"/>
        <end position="291"/>
    </location>
</feature>
<feature type="transmembrane region" description="Helical" evidence="6">
    <location>
        <begin position="116"/>
        <end position="145"/>
    </location>
</feature>
<feature type="transmembrane region" description="Helical" evidence="6">
    <location>
        <begin position="195"/>
        <end position="218"/>
    </location>
</feature>
<keyword evidence="8" id="KW-1185">Reference proteome</keyword>
<feature type="transmembrane region" description="Helical" evidence="6">
    <location>
        <begin position="12"/>
        <end position="33"/>
    </location>
</feature>
<evidence type="ECO:0000256" key="4">
    <source>
        <dbReference type="ARBA" id="ARBA00022989"/>
    </source>
</evidence>
<dbReference type="PIRSF" id="PIRSF006060">
    <property type="entry name" value="AA_transporter"/>
    <property type="match status" value="1"/>
</dbReference>
<comment type="subcellular location">
    <subcellularLocation>
        <location evidence="1">Cell membrane</location>
        <topology evidence="1">Multi-pass membrane protein</topology>
    </subcellularLocation>
</comment>
<dbReference type="Gene3D" id="1.20.1740.10">
    <property type="entry name" value="Amino acid/polyamine transporter I"/>
    <property type="match status" value="1"/>
</dbReference>
<dbReference type="EMBL" id="JANFXK010000005">
    <property type="protein sequence ID" value="MCQ4636323.1"/>
    <property type="molecule type" value="Genomic_DNA"/>
</dbReference>
<reference evidence="7 8" key="1">
    <citation type="submission" date="2022-06" db="EMBL/GenBank/DDBJ databases">
        <title>Isolation of gut microbiota from human fecal samples.</title>
        <authorList>
            <person name="Pamer E.G."/>
            <person name="Barat B."/>
            <person name="Waligurski E."/>
            <person name="Medina S."/>
            <person name="Paddock L."/>
            <person name="Mostad J."/>
        </authorList>
    </citation>
    <scope>NUCLEOTIDE SEQUENCE [LARGE SCALE GENOMIC DNA]</scope>
    <source>
        <strain evidence="7 8">SL.3.17</strain>
    </source>
</reference>
<feature type="transmembrane region" description="Helical" evidence="6">
    <location>
        <begin position="39"/>
        <end position="62"/>
    </location>
</feature>
<dbReference type="PANTHER" id="PTHR42770:SF7">
    <property type="entry name" value="MEMBRANE PROTEIN"/>
    <property type="match status" value="1"/>
</dbReference>
<feature type="transmembrane region" description="Helical" evidence="6">
    <location>
        <begin position="157"/>
        <end position="175"/>
    </location>
</feature>
<protein>
    <submittedName>
        <fullName evidence="7">APC family permease</fullName>
    </submittedName>
</protein>
<evidence type="ECO:0000256" key="5">
    <source>
        <dbReference type="ARBA" id="ARBA00023136"/>
    </source>
</evidence>
<dbReference type="Proteomes" id="UP001524502">
    <property type="component" value="Unassembled WGS sequence"/>
</dbReference>
<sequence length="493" mass="53926">MDEKKGLVRELGLPECVTITAGAVIGVGLFTVGSSQVGAMGSSVIIASVIAFLMVLWPAAIYGELGATLPLSGGTYSFAKRAINWPVAIFCSWHYTIAQIGIAGGEALAFASYFTYLLNALGAGFVIDSRILGSALMILFTIINYRGIKFSGRWQNGFMFFFWAASFVWMIMVMKHLDFANFAPIFSGIPTEFTALAKCIVMVWWCFAGFETCVGMGAEVKFPQITLPRALTLSPFIVFAVNALFQFFLVGLTPLAGQHLLETADAPFVEGMTQAGIVGFPFILLCLGITFGGDFSSMVPCTAGAARYMYIMAVDGCFPKVFAKVHPKYRSPYVSVIVVGVVGILLISTGSIVIISAMCAFSQMLCYIIGYLSYLLLYKKEPELHRPWHAPAGKFGAVVSIILYAALSILAIDWTAIWWNIGLSVICILYILIFVRNRPIPEEAIDEELLALKTKDPSPEEKAKLDAQYKRWRITAYIFFAVAVVLFIFGSTL</sequence>
<dbReference type="InterPro" id="IPR050367">
    <property type="entry name" value="APC_superfamily"/>
</dbReference>
<organism evidence="7 8">
    <name type="scientific">Anaerovorax odorimutans</name>
    <dbReference type="NCBI Taxonomy" id="109327"/>
    <lineage>
        <taxon>Bacteria</taxon>
        <taxon>Bacillati</taxon>
        <taxon>Bacillota</taxon>
        <taxon>Clostridia</taxon>
        <taxon>Peptostreptococcales</taxon>
        <taxon>Anaerovoracaceae</taxon>
        <taxon>Anaerovorax</taxon>
    </lineage>
</organism>
<feature type="transmembrane region" description="Helical" evidence="6">
    <location>
        <begin position="230"/>
        <end position="252"/>
    </location>
</feature>
<evidence type="ECO:0000256" key="2">
    <source>
        <dbReference type="ARBA" id="ARBA00022475"/>
    </source>
</evidence>